<gene>
    <name evidence="1" type="ORF">PHACADRAFT_152560</name>
</gene>
<organism evidence="1 2">
    <name type="scientific">Phanerochaete carnosa (strain HHB-10118-sp)</name>
    <name type="common">White-rot fungus</name>
    <name type="synonym">Peniophora carnosa</name>
    <dbReference type="NCBI Taxonomy" id="650164"/>
    <lineage>
        <taxon>Eukaryota</taxon>
        <taxon>Fungi</taxon>
        <taxon>Dikarya</taxon>
        <taxon>Basidiomycota</taxon>
        <taxon>Agaricomycotina</taxon>
        <taxon>Agaricomycetes</taxon>
        <taxon>Polyporales</taxon>
        <taxon>Phanerochaetaceae</taxon>
        <taxon>Phanerochaete</taxon>
    </lineage>
</organism>
<accession>K5VH07</accession>
<dbReference type="GeneID" id="18908913"/>
<evidence type="ECO:0000313" key="1">
    <source>
        <dbReference type="EMBL" id="EKM50508.1"/>
    </source>
</evidence>
<dbReference type="HOGENOM" id="CLU_1732114_0_0_1"/>
<dbReference type="AlphaFoldDB" id="K5VH07"/>
<dbReference type="RefSeq" id="XP_007400780.1">
    <property type="nucleotide sequence ID" value="XM_007400718.1"/>
</dbReference>
<dbReference type="OrthoDB" id="4080456at2759"/>
<dbReference type="EMBL" id="JH930478">
    <property type="protein sequence ID" value="EKM50508.1"/>
    <property type="molecule type" value="Genomic_DNA"/>
</dbReference>
<evidence type="ECO:0000313" key="2">
    <source>
        <dbReference type="Proteomes" id="UP000008370"/>
    </source>
</evidence>
<dbReference type="Proteomes" id="UP000008370">
    <property type="component" value="Unassembled WGS sequence"/>
</dbReference>
<keyword evidence="2" id="KW-1185">Reference proteome</keyword>
<dbReference type="InParanoid" id="K5VH07"/>
<sequence>MDAAAVAQVERIRYDDSGHAVMPMSRLQAQLMANQLAAKASESPALVLLHRRLKIHPDEWRAIVLGLPPKFVSLRDSPVKPLEEALSPPVNPVTLNALHAIKTTPYAHSFLSRMMGFQPSPKPLVVAVDWETRSPWMDLMRDIREHYGLMQ</sequence>
<protein>
    <submittedName>
        <fullName evidence="1">Uncharacterized protein</fullName>
    </submittedName>
</protein>
<reference evidence="1 2" key="1">
    <citation type="journal article" date="2012" name="BMC Genomics">
        <title>Comparative genomics of the white-rot fungi, Phanerochaete carnosa and P. chrysosporium, to elucidate the genetic basis of the distinct wood types they colonize.</title>
        <authorList>
            <person name="Suzuki H."/>
            <person name="MacDonald J."/>
            <person name="Syed K."/>
            <person name="Salamov A."/>
            <person name="Hori C."/>
            <person name="Aerts A."/>
            <person name="Henrissat B."/>
            <person name="Wiebenga A."/>
            <person name="vanKuyk P.A."/>
            <person name="Barry K."/>
            <person name="Lindquist E."/>
            <person name="LaButti K."/>
            <person name="Lapidus A."/>
            <person name="Lucas S."/>
            <person name="Coutinho P."/>
            <person name="Gong Y."/>
            <person name="Samejima M."/>
            <person name="Mahadevan R."/>
            <person name="Abou-Zaid M."/>
            <person name="de Vries R.P."/>
            <person name="Igarashi K."/>
            <person name="Yadav J.S."/>
            <person name="Grigoriev I.V."/>
            <person name="Master E.R."/>
        </authorList>
    </citation>
    <scope>NUCLEOTIDE SEQUENCE [LARGE SCALE GENOMIC DNA]</scope>
    <source>
        <strain evidence="1 2">HHB-10118-sp</strain>
    </source>
</reference>
<proteinExistence type="predicted"/>
<name>K5VH07_PHACS</name>
<dbReference type="KEGG" id="pco:PHACADRAFT_152560"/>